<keyword evidence="4" id="KW-1185">Reference proteome</keyword>
<sequence length="955" mass="102898">MADLTSAKAVAAAADDDDKGTDSGGVSADTAPPRSGPTAQTPGGHGCYSVTAEGPTVSAGLMTTEGRPTRDGESAEAPGSSQDAALAATAGVQTEDTAGPPVPPLVSVETQTAADTLSEQLAQMAEEREEQARLVHHQTELLAQLHNQLARSAAENERLQRHLQLVNALFEQLQRKEAESAAEGAQSPPRDDADETDGAEEDGNGGGGGADLVERVDTAHGRRMVIHVSRTYLRLRDLILEKRSLLSEIDKLRGFNQQLERRLTKQERRLSNVAAELHSTWGLVTKLKIQHAQLHTAESVLRYELREKRKLMSRLRGELEGSRQRSVLASQLNAESELEWRALRRELDQRKRERLVRQARMDSAETGTEPAAAGEDGECRPGAGPMLERSSTDDSQQDGESTESLAEQEAAGLDTSVAESESTESESAGRRTPEPQPTDSVDSAAGAAGPVETSSERRRRLVSLEDQCQQLYTRLVSTTARQVALSSRLAELHAQHGASEAETTPETSVASSEDTAYASLADTPPTPTEAEQLPADRPAAAPPLAAVAAVTAVTAEAMPPVTVAAQRVAVQTDAGPRSLSPLPASQLATETAHRAGGDRALVSAVVALRETPPDAAGRAAAGAEEESDTEGPDNSLDEDADEPEEAHDPEGGGAAACEDEVSRSTADLLEKVGQFLSRTRRGSVPGRSAPAPPPAEPASSDSETDEAAEADRLSGTSAGCKLISLLPSRMVHLRREREQLTEHIARLQAQNERIEQKLARMRTERREQRRRGREDSTAKEHLERRVQQLERQLRLQLAEKYAVTAPPPTEPDRQPSSSSSSQQEGGSLTDATELREPGELLDNFPALQPTDQPDAGAGHRPPNQPLAQLHKQLADARGQLRSVQDDCRRARHALQQSALRPLLARRVTCRACGQLFCRRLRVPGRPPARHRVRTSSGPVRLHNETLLCGGVQWWR</sequence>
<evidence type="ECO:0000256" key="2">
    <source>
        <dbReference type="SAM" id="MobiDB-lite"/>
    </source>
</evidence>
<feature type="coiled-coil region" evidence="1">
    <location>
        <begin position="305"/>
        <end position="353"/>
    </location>
</feature>
<feature type="compositionally biased region" description="Acidic residues" evidence="2">
    <location>
        <begin position="192"/>
        <end position="203"/>
    </location>
</feature>
<evidence type="ECO:0000256" key="1">
    <source>
        <dbReference type="SAM" id="Coils"/>
    </source>
</evidence>
<evidence type="ECO:0000313" key="4">
    <source>
        <dbReference type="Proteomes" id="UP000440578"/>
    </source>
</evidence>
<dbReference type="EMBL" id="VIIS01002218">
    <property type="protein sequence ID" value="KAF0286981.1"/>
    <property type="molecule type" value="Genomic_DNA"/>
</dbReference>
<feature type="region of interest" description="Disordered" evidence="2">
    <location>
        <begin position="490"/>
        <end position="535"/>
    </location>
</feature>
<feature type="compositionally biased region" description="Acidic residues" evidence="2">
    <location>
        <begin position="623"/>
        <end position="647"/>
    </location>
</feature>
<feature type="region of interest" description="Disordered" evidence="2">
    <location>
        <begin position="804"/>
        <end position="829"/>
    </location>
</feature>
<feature type="region of interest" description="Disordered" evidence="2">
    <location>
        <begin position="842"/>
        <end position="865"/>
    </location>
</feature>
<organism evidence="3 4">
    <name type="scientific">Amphibalanus amphitrite</name>
    <name type="common">Striped barnacle</name>
    <name type="synonym">Balanus amphitrite</name>
    <dbReference type="NCBI Taxonomy" id="1232801"/>
    <lineage>
        <taxon>Eukaryota</taxon>
        <taxon>Metazoa</taxon>
        <taxon>Ecdysozoa</taxon>
        <taxon>Arthropoda</taxon>
        <taxon>Crustacea</taxon>
        <taxon>Multicrustacea</taxon>
        <taxon>Cirripedia</taxon>
        <taxon>Thoracica</taxon>
        <taxon>Thoracicalcarea</taxon>
        <taxon>Balanomorpha</taxon>
        <taxon>Balanoidea</taxon>
        <taxon>Balanidae</taxon>
        <taxon>Amphibalaninae</taxon>
        <taxon>Amphibalanus</taxon>
    </lineage>
</organism>
<feature type="compositionally biased region" description="Low complexity" evidence="2">
    <location>
        <begin position="364"/>
        <end position="374"/>
    </location>
</feature>
<dbReference type="Proteomes" id="UP000440578">
    <property type="component" value="Unassembled WGS sequence"/>
</dbReference>
<feature type="region of interest" description="Disordered" evidence="2">
    <location>
        <begin position="176"/>
        <end position="213"/>
    </location>
</feature>
<evidence type="ECO:0000313" key="3">
    <source>
        <dbReference type="EMBL" id="KAF0286981.1"/>
    </source>
</evidence>
<reference evidence="3 4" key="1">
    <citation type="submission" date="2019-07" db="EMBL/GenBank/DDBJ databases">
        <title>Draft genome assembly of a fouling barnacle, Amphibalanus amphitrite (Darwin, 1854): The first reference genome for Thecostraca.</title>
        <authorList>
            <person name="Kim W."/>
        </authorList>
    </citation>
    <scope>NUCLEOTIDE SEQUENCE [LARGE SCALE GENOMIC DNA]</scope>
    <source>
        <strain evidence="3">SNU_AA5</strain>
        <tissue evidence="3">Soma without cirri and trophi</tissue>
    </source>
</reference>
<feature type="region of interest" description="Disordered" evidence="2">
    <location>
        <begin position="574"/>
        <end position="719"/>
    </location>
</feature>
<feature type="region of interest" description="Disordered" evidence="2">
    <location>
        <begin position="755"/>
        <end position="782"/>
    </location>
</feature>
<comment type="caution">
    <text evidence="3">The sequence shown here is derived from an EMBL/GenBank/DDBJ whole genome shotgun (WGS) entry which is preliminary data.</text>
</comment>
<accession>A0A6A4VBH5</accession>
<dbReference type="AlphaFoldDB" id="A0A6A4VBH5"/>
<feature type="compositionally biased region" description="Polar residues" evidence="2">
    <location>
        <begin position="501"/>
        <end position="514"/>
    </location>
</feature>
<dbReference type="OrthoDB" id="6363929at2759"/>
<feature type="region of interest" description="Disordered" evidence="2">
    <location>
        <begin position="357"/>
        <end position="460"/>
    </location>
</feature>
<protein>
    <submittedName>
        <fullName evidence="3">Uncharacterized protein</fullName>
    </submittedName>
</protein>
<feature type="coiled-coil region" evidence="1">
    <location>
        <begin position="242"/>
        <end position="276"/>
    </location>
</feature>
<feature type="compositionally biased region" description="Low complexity" evidence="2">
    <location>
        <begin position="1"/>
        <end position="13"/>
    </location>
</feature>
<feature type="region of interest" description="Disordered" evidence="2">
    <location>
        <begin position="1"/>
        <end position="101"/>
    </location>
</feature>
<keyword evidence="1" id="KW-0175">Coiled coil</keyword>
<gene>
    <name evidence="3" type="ORF">FJT64_014556</name>
</gene>
<name>A0A6A4VBH5_AMPAM</name>
<proteinExistence type="predicted"/>